<dbReference type="Gene3D" id="3.40.50.300">
    <property type="entry name" value="P-loop containing nucleotide triphosphate hydrolases"/>
    <property type="match status" value="1"/>
</dbReference>
<dbReference type="GO" id="GO:0005524">
    <property type="term" value="F:ATP binding"/>
    <property type="evidence" value="ECO:0007669"/>
    <property type="project" value="UniProtKB-KW"/>
</dbReference>
<protein>
    <submittedName>
        <fullName evidence="12">HlyB/MsbA family ABC transporter</fullName>
    </submittedName>
</protein>
<dbReference type="Gene3D" id="1.20.1560.10">
    <property type="entry name" value="ABC transporter type 1, transmembrane domain"/>
    <property type="match status" value="1"/>
</dbReference>
<dbReference type="GO" id="GO:0005886">
    <property type="term" value="C:plasma membrane"/>
    <property type="evidence" value="ECO:0007669"/>
    <property type="project" value="UniProtKB-SubCell"/>
</dbReference>
<keyword evidence="4 9" id="KW-0812">Transmembrane</keyword>
<dbReference type="SMART" id="SM00382">
    <property type="entry name" value="AAA"/>
    <property type="match status" value="1"/>
</dbReference>
<feature type="transmembrane region" description="Helical" evidence="9">
    <location>
        <begin position="176"/>
        <end position="196"/>
    </location>
</feature>
<dbReference type="AlphaFoldDB" id="A0A511MZS0"/>
<dbReference type="GO" id="GO:0016887">
    <property type="term" value="F:ATP hydrolysis activity"/>
    <property type="evidence" value="ECO:0007669"/>
    <property type="project" value="InterPro"/>
</dbReference>
<keyword evidence="2" id="KW-0813">Transport</keyword>
<dbReference type="InterPro" id="IPR003593">
    <property type="entry name" value="AAA+_ATPase"/>
</dbReference>
<dbReference type="SUPFAM" id="SSF52540">
    <property type="entry name" value="P-loop containing nucleoside triphosphate hydrolases"/>
    <property type="match status" value="1"/>
</dbReference>
<feature type="transmembrane region" description="Helical" evidence="9">
    <location>
        <begin position="32"/>
        <end position="51"/>
    </location>
</feature>
<dbReference type="Pfam" id="PF00664">
    <property type="entry name" value="ABC_membrane"/>
    <property type="match status" value="1"/>
</dbReference>
<dbReference type="InterPro" id="IPR011527">
    <property type="entry name" value="ABC1_TM_dom"/>
</dbReference>
<reference evidence="12 13" key="1">
    <citation type="submission" date="2019-07" db="EMBL/GenBank/DDBJ databases">
        <title>Whole genome shotgun sequence of Deinococcus cellulosilyticus NBRC 106333.</title>
        <authorList>
            <person name="Hosoyama A."/>
            <person name="Uohara A."/>
            <person name="Ohji S."/>
            <person name="Ichikawa N."/>
        </authorList>
    </citation>
    <scope>NUCLEOTIDE SEQUENCE [LARGE SCALE GENOMIC DNA]</scope>
    <source>
        <strain evidence="12 13">NBRC 106333</strain>
    </source>
</reference>
<evidence type="ECO:0000256" key="4">
    <source>
        <dbReference type="ARBA" id="ARBA00022692"/>
    </source>
</evidence>
<accession>A0A511MZS0</accession>
<dbReference type="Pfam" id="PF00005">
    <property type="entry name" value="ABC_tran"/>
    <property type="match status" value="1"/>
</dbReference>
<dbReference type="InterPro" id="IPR003439">
    <property type="entry name" value="ABC_transporter-like_ATP-bd"/>
</dbReference>
<dbReference type="FunFam" id="3.40.50.300:FF:000221">
    <property type="entry name" value="Multidrug ABC transporter ATP-binding protein"/>
    <property type="match status" value="1"/>
</dbReference>
<evidence type="ECO:0000256" key="3">
    <source>
        <dbReference type="ARBA" id="ARBA00022475"/>
    </source>
</evidence>
<evidence type="ECO:0000256" key="6">
    <source>
        <dbReference type="ARBA" id="ARBA00022840"/>
    </source>
</evidence>
<evidence type="ECO:0000256" key="7">
    <source>
        <dbReference type="ARBA" id="ARBA00022989"/>
    </source>
</evidence>
<keyword evidence="7 9" id="KW-1133">Transmembrane helix</keyword>
<dbReference type="Proteomes" id="UP000321306">
    <property type="component" value="Unassembled WGS sequence"/>
</dbReference>
<feature type="transmembrane region" description="Helical" evidence="9">
    <location>
        <begin position="262"/>
        <end position="283"/>
    </location>
</feature>
<dbReference type="PROSITE" id="PS50929">
    <property type="entry name" value="ABC_TM1F"/>
    <property type="match status" value="1"/>
</dbReference>
<evidence type="ECO:0000256" key="1">
    <source>
        <dbReference type="ARBA" id="ARBA00004651"/>
    </source>
</evidence>
<proteinExistence type="predicted"/>
<dbReference type="PROSITE" id="PS50893">
    <property type="entry name" value="ABC_TRANSPORTER_2"/>
    <property type="match status" value="1"/>
</dbReference>
<keyword evidence="3" id="KW-1003">Cell membrane</keyword>
<feature type="domain" description="ABC transporter" evidence="10">
    <location>
        <begin position="354"/>
        <end position="595"/>
    </location>
</feature>
<dbReference type="InterPro" id="IPR017871">
    <property type="entry name" value="ABC_transporter-like_CS"/>
</dbReference>
<evidence type="ECO:0000259" key="11">
    <source>
        <dbReference type="PROSITE" id="PS50929"/>
    </source>
</evidence>
<feature type="transmembrane region" description="Helical" evidence="9">
    <location>
        <begin position="147"/>
        <end position="170"/>
    </location>
</feature>
<organism evidence="12 13">
    <name type="scientific">Deinococcus cellulosilyticus (strain DSM 18568 / NBRC 106333 / KACC 11606 / 5516J-15)</name>
    <dbReference type="NCBI Taxonomy" id="1223518"/>
    <lineage>
        <taxon>Bacteria</taxon>
        <taxon>Thermotogati</taxon>
        <taxon>Deinococcota</taxon>
        <taxon>Deinococci</taxon>
        <taxon>Deinococcales</taxon>
        <taxon>Deinococcaceae</taxon>
        <taxon>Deinococcus</taxon>
    </lineage>
</organism>
<evidence type="ECO:0000313" key="13">
    <source>
        <dbReference type="Proteomes" id="UP000321306"/>
    </source>
</evidence>
<dbReference type="PANTHER" id="PTHR43394:SF1">
    <property type="entry name" value="ATP-BINDING CASSETTE SUB-FAMILY B MEMBER 10, MITOCHONDRIAL"/>
    <property type="match status" value="1"/>
</dbReference>
<feature type="domain" description="ABC transmembrane type-1" evidence="11">
    <location>
        <begin position="33"/>
        <end position="322"/>
    </location>
</feature>
<keyword evidence="5" id="KW-0547">Nucleotide-binding</keyword>
<name>A0A511MZS0_DEIC1</name>
<sequence length="602" mass="67219">MTSSAPKTDFSTQIKDLRETLSLVWETAPAQAFLLVMLSVVQAFLPAATLWVSKLLLDAVTAAISQQQNNLTQLVEILLLQVGIGILGSLLSTWQGMVRELFADSLQNRISQKILNKASELEVERFENAETYDALQNAYREVGSRPLGVLTQVIALGQAVITLASISALMARLGWAILPLVLLATLPTVWVSNRFGMEGYRMIRRRTHDARVQNYLGSILTSDALVKEVRLFHFEPYLLTRWQEYYRKFRAQLVPLVRARSLWSLGASIFSALVIAFATYLILLRAVAGQITVGDFSLFILGITQVQGQFSTLLNGFSGLYQNVIYMRNLFEFLELPARDLDAGESFSGTIDTLEFEQVSFRYPFTDRDILKGVSFRIEKGHALALVGENGAGKTTIVKLLTRLFEPTAGRILINGQDARTFSVRSLQQAMSIIFQDFGQYQMSVRENIALSDHPETQTNASERVEEAAETAGAHFIETLPEQYSTQLGRLFTGGRQLSGGQWQRLALARLYYRKASLLVFDEPTAALDANAEFEVVEALRKEAHSRITVIISHRFSTVRLADHIIVLENGVIEESGSHAELMAQGRTYAHMYTLQAKGYQG</sequence>
<evidence type="ECO:0000259" key="10">
    <source>
        <dbReference type="PROSITE" id="PS50893"/>
    </source>
</evidence>
<comment type="caution">
    <text evidence="12">The sequence shown here is derived from an EMBL/GenBank/DDBJ whole genome shotgun (WGS) entry which is preliminary data.</text>
</comment>
<dbReference type="InterPro" id="IPR027417">
    <property type="entry name" value="P-loop_NTPase"/>
</dbReference>
<comment type="subcellular location">
    <subcellularLocation>
        <location evidence="1">Cell membrane</location>
        <topology evidence="1">Multi-pass membrane protein</topology>
    </subcellularLocation>
</comment>
<keyword evidence="6" id="KW-0067">ATP-binding</keyword>
<dbReference type="InterPro" id="IPR039421">
    <property type="entry name" value="Type_1_exporter"/>
</dbReference>
<evidence type="ECO:0000256" key="5">
    <source>
        <dbReference type="ARBA" id="ARBA00022741"/>
    </source>
</evidence>
<dbReference type="EMBL" id="BJXB01000006">
    <property type="protein sequence ID" value="GEM46094.1"/>
    <property type="molecule type" value="Genomic_DNA"/>
</dbReference>
<dbReference type="SUPFAM" id="SSF90123">
    <property type="entry name" value="ABC transporter transmembrane region"/>
    <property type="match status" value="1"/>
</dbReference>
<evidence type="ECO:0000313" key="12">
    <source>
        <dbReference type="EMBL" id="GEM46094.1"/>
    </source>
</evidence>
<evidence type="ECO:0000256" key="2">
    <source>
        <dbReference type="ARBA" id="ARBA00022448"/>
    </source>
</evidence>
<dbReference type="PROSITE" id="PS00211">
    <property type="entry name" value="ABC_TRANSPORTER_1"/>
    <property type="match status" value="1"/>
</dbReference>
<dbReference type="InterPro" id="IPR036640">
    <property type="entry name" value="ABC1_TM_sf"/>
</dbReference>
<evidence type="ECO:0000256" key="9">
    <source>
        <dbReference type="SAM" id="Phobius"/>
    </source>
</evidence>
<dbReference type="RefSeq" id="WP_246130608.1">
    <property type="nucleotide sequence ID" value="NZ_BJXB01000006.1"/>
</dbReference>
<gene>
    <name evidence="12" type="ORF">DC3_17290</name>
</gene>
<dbReference type="PANTHER" id="PTHR43394">
    <property type="entry name" value="ATP-DEPENDENT PERMEASE MDL1, MITOCHONDRIAL"/>
    <property type="match status" value="1"/>
</dbReference>
<keyword evidence="8 9" id="KW-0472">Membrane</keyword>
<keyword evidence="13" id="KW-1185">Reference proteome</keyword>
<dbReference type="GO" id="GO:0015421">
    <property type="term" value="F:ABC-type oligopeptide transporter activity"/>
    <property type="evidence" value="ECO:0007669"/>
    <property type="project" value="TreeGrafter"/>
</dbReference>
<evidence type="ECO:0000256" key="8">
    <source>
        <dbReference type="ARBA" id="ARBA00023136"/>
    </source>
</evidence>